<gene>
    <name evidence="2" type="ORF">N1851_034167</name>
</gene>
<feature type="region of interest" description="Disordered" evidence="1">
    <location>
        <begin position="192"/>
        <end position="233"/>
    </location>
</feature>
<dbReference type="Proteomes" id="UP001174136">
    <property type="component" value="Unassembled WGS sequence"/>
</dbReference>
<feature type="compositionally biased region" description="Polar residues" evidence="1">
    <location>
        <begin position="334"/>
        <end position="355"/>
    </location>
</feature>
<evidence type="ECO:0000313" key="2">
    <source>
        <dbReference type="EMBL" id="KAK0131142.1"/>
    </source>
</evidence>
<dbReference type="EMBL" id="JAOPHQ010006564">
    <property type="protein sequence ID" value="KAK0131142.1"/>
    <property type="molecule type" value="Genomic_DNA"/>
</dbReference>
<feature type="compositionally biased region" description="Basic residues" evidence="1">
    <location>
        <begin position="392"/>
        <end position="401"/>
    </location>
</feature>
<sequence length="425" mass="46279">MLLRRLMGPTWREPSPNRRNHRQTCLECTGGEESVHTAYKDRPVALRAGFEPARGDPIGFQVQRLNHSAIAAPPYRYNYPYKNTDLNVRGDQNEQLRSSSAEKGSYDQATGFAVRSYKAPLASILKQSTLTPNARSSGKYGSRSLTFGLVNGKKPNWDSFMPNEPITFPLNPTQHAKRSDARSGRQLQITPVVSSGLSAPSSKPGNSVFPGSQRVDPIPPPYQSTNSEDTAISQPFKTKPVYSGGGFGSAQNPTFQVGVKDGSQSYSPNIAVFQYPSAKTAQLPPRKAGPSNYDFVNAVQPSMLSSASYVSKEEPVFYSTSGNWAQAAPVESPASPSHVTALGSTSRKVNAQPSRFQPVKKVPQLPSTQQLEMPQKVSKLFPSTYIVQSKGGYRRGKKVYSKTRYSSSVSPPPPFGLKGPSGVKW</sequence>
<feature type="region of interest" description="Disordered" evidence="1">
    <location>
        <begin position="1"/>
        <end position="21"/>
    </location>
</feature>
<comment type="caution">
    <text evidence="2">The sequence shown here is derived from an EMBL/GenBank/DDBJ whole genome shotgun (WGS) entry which is preliminary data.</text>
</comment>
<evidence type="ECO:0000256" key="1">
    <source>
        <dbReference type="SAM" id="MobiDB-lite"/>
    </source>
</evidence>
<evidence type="ECO:0000313" key="3">
    <source>
        <dbReference type="Proteomes" id="UP001174136"/>
    </source>
</evidence>
<accession>A0AA47LZZ5</accession>
<proteinExistence type="predicted"/>
<organism evidence="2 3">
    <name type="scientific">Merluccius polli</name>
    <name type="common">Benguela hake</name>
    <name type="synonym">Merluccius cadenati</name>
    <dbReference type="NCBI Taxonomy" id="89951"/>
    <lineage>
        <taxon>Eukaryota</taxon>
        <taxon>Metazoa</taxon>
        <taxon>Chordata</taxon>
        <taxon>Craniata</taxon>
        <taxon>Vertebrata</taxon>
        <taxon>Euteleostomi</taxon>
        <taxon>Actinopterygii</taxon>
        <taxon>Neopterygii</taxon>
        <taxon>Teleostei</taxon>
        <taxon>Neoteleostei</taxon>
        <taxon>Acanthomorphata</taxon>
        <taxon>Zeiogadaria</taxon>
        <taxon>Gadariae</taxon>
        <taxon>Gadiformes</taxon>
        <taxon>Gadoidei</taxon>
        <taxon>Merlucciidae</taxon>
        <taxon>Merluccius</taxon>
    </lineage>
</organism>
<dbReference type="AlphaFoldDB" id="A0AA47LZZ5"/>
<reference evidence="2" key="1">
    <citation type="journal article" date="2023" name="Front. Mar. Sci.">
        <title>A new Merluccius polli reference genome to investigate the effects of global change in West African waters.</title>
        <authorList>
            <person name="Mateo J.L."/>
            <person name="Blanco-Fernandez C."/>
            <person name="Garcia-Vazquez E."/>
            <person name="Machado-Schiaffino G."/>
        </authorList>
    </citation>
    <scope>NUCLEOTIDE SEQUENCE</scope>
    <source>
        <strain evidence="2">C29</strain>
        <tissue evidence="2">Fin</tissue>
    </source>
</reference>
<protein>
    <submittedName>
        <fullName evidence="2">Uncharacterized protein</fullName>
    </submittedName>
</protein>
<keyword evidence="3" id="KW-1185">Reference proteome</keyword>
<name>A0AA47LZZ5_MERPO</name>
<feature type="compositionally biased region" description="Polar residues" evidence="1">
    <location>
        <begin position="192"/>
        <end position="205"/>
    </location>
</feature>
<feature type="compositionally biased region" description="Polar residues" evidence="1">
    <location>
        <begin position="223"/>
        <end position="233"/>
    </location>
</feature>
<feature type="region of interest" description="Disordered" evidence="1">
    <location>
        <begin position="391"/>
        <end position="425"/>
    </location>
</feature>
<feature type="region of interest" description="Disordered" evidence="1">
    <location>
        <begin position="327"/>
        <end position="367"/>
    </location>
</feature>